<keyword evidence="9" id="KW-1185">Reference proteome</keyword>
<evidence type="ECO:0000256" key="5">
    <source>
        <dbReference type="ARBA" id="ARBA00023002"/>
    </source>
</evidence>
<evidence type="ECO:0000256" key="4">
    <source>
        <dbReference type="ARBA" id="ARBA00022964"/>
    </source>
</evidence>
<dbReference type="InterPro" id="IPR005123">
    <property type="entry name" value="Oxoglu/Fe-dep_dioxygenase_dom"/>
</dbReference>
<dbReference type="InterPro" id="IPR044862">
    <property type="entry name" value="Pro_4_hyd_alph_FE2OG_OXY"/>
</dbReference>
<dbReference type="InterPro" id="IPR045054">
    <property type="entry name" value="P4HA-like"/>
</dbReference>
<comment type="caution">
    <text evidence="8">The sequence shown here is derived from an EMBL/GenBank/DDBJ whole genome shotgun (WGS) entry which is preliminary data.</text>
</comment>
<evidence type="ECO:0000259" key="7">
    <source>
        <dbReference type="PROSITE" id="PS51471"/>
    </source>
</evidence>
<dbReference type="Gene3D" id="2.60.120.620">
    <property type="entry name" value="q2cbj1_9rhob like domain"/>
    <property type="match status" value="1"/>
</dbReference>
<gene>
    <name evidence="8" type="ORF">JM946_06470</name>
</gene>
<sequence>MEKQALAPGIFTISDVLGADECRQLIARAERRGFHAATVDAIDGPRLDKDMRNNDRAIEDDFDLARRLWSRVRKFVPRTLGTRVRGLNERFRYYRYTPGQRFDWHFDGSFIRPNGELSRLTFMIYLNQEYQGGETRFESVSVVGKPGMALLFEHELLHQGAEVTSGIKYVLRSDVMYSGWKQI</sequence>
<name>A0ABS1WTT1_9GAMM</name>
<evidence type="ECO:0000256" key="3">
    <source>
        <dbReference type="ARBA" id="ARBA00022896"/>
    </source>
</evidence>
<evidence type="ECO:0000256" key="2">
    <source>
        <dbReference type="ARBA" id="ARBA00022723"/>
    </source>
</evidence>
<feature type="domain" description="Fe2OG dioxygenase" evidence="7">
    <location>
        <begin position="80"/>
        <end position="183"/>
    </location>
</feature>
<accession>A0ABS1WTT1</accession>
<keyword evidence="2" id="KW-0479">Metal-binding</keyword>
<dbReference type="RefSeq" id="WP_203166331.1">
    <property type="nucleotide sequence ID" value="NZ_JAEVLS010000001.1"/>
</dbReference>
<proteinExistence type="predicted"/>
<dbReference type="Pfam" id="PF13640">
    <property type="entry name" value="2OG-FeII_Oxy_3"/>
    <property type="match status" value="1"/>
</dbReference>
<protein>
    <submittedName>
        <fullName evidence="8">2OG-Fe(II) oxygenase</fullName>
    </submittedName>
</protein>
<evidence type="ECO:0000313" key="8">
    <source>
        <dbReference type="EMBL" id="MBM0104381.1"/>
    </source>
</evidence>
<dbReference type="EMBL" id="JAEVLS010000001">
    <property type="protein sequence ID" value="MBM0104381.1"/>
    <property type="molecule type" value="Genomic_DNA"/>
</dbReference>
<keyword evidence="4" id="KW-0223">Dioxygenase</keyword>
<comment type="cofactor">
    <cofactor evidence="1">
        <name>L-ascorbate</name>
        <dbReference type="ChEBI" id="CHEBI:38290"/>
    </cofactor>
</comment>
<dbReference type="Proteomes" id="UP000661077">
    <property type="component" value="Unassembled WGS sequence"/>
</dbReference>
<organism evidence="8 9">
    <name type="scientific">Steroidobacter gossypii</name>
    <dbReference type="NCBI Taxonomy" id="2805490"/>
    <lineage>
        <taxon>Bacteria</taxon>
        <taxon>Pseudomonadati</taxon>
        <taxon>Pseudomonadota</taxon>
        <taxon>Gammaproteobacteria</taxon>
        <taxon>Steroidobacterales</taxon>
        <taxon>Steroidobacteraceae</taxon>
        <taxon>Steroidobacter</taxon>
    </lineage>
</organism>
<dbReference type="PROSITE" id="PS51471">
    <property type="entry name" value="FE2OG_OXY"/>
    <property type="match status" value="1"/>
</dbReference>
<keyword evidence="5" id="KW-0560">Oxidoreductase</keyword>
<evidence type="ECO:0000256" key="1">
    <source>
        <dbReference type="ARBA" id="ARBA00001961"/>
    </source>
</evidence>
<dbReference type="SUPFAM" id="SSF51197">
    <property type="entry name" value="Clavaminate synthase-like"/>
    <property type="match status" value="1"/>
</dbReference>
<dbReference type="InterPro" id="IPR006620">
    <property type="entry name" value="Pro_4_hyd_alph"/>
</dbReference>
<keyword evidence="6" id="KW-0408">Iron</keyword>
<dbReference type="PANTHER" id="PTHR10869:SF236">
    <property type="entry name" value="PROLYL 4-HYDROXYLASE ALPHA SUBUNIT DOMAIN-CONTAINING PROTEIN"/>
    <property type="match status" value="1"/>
</dbReference>
<keyword evidence="3" id="KW-0847">Vitamin C</keyword>
<evidence type="ECO:0000313" key="9">
    <source>
        <dbReference type="Proteomes" id="UP000661077"/>
    </source>
</evidence>
<dbReference type="PANTHER" id="PTHR10869">
    <property type="entry name" value="PROLYL 4-HYDROXYLASE ALPHA SUBUNIT"/>
    <property type="match status" value="1"/>
</dbReference>
<reference evidence="8 9" key="1">
    <citation type="journal article" date="2021" name="Int. J. Syst. Evol. Microbiol.">
        <title>Steroidobacter gossypii sp. nov., isolated from soil of cotton cropping field.</title>
        <authorList>
            <person name="Huang R."/>
            <person name="Yang S."/>
            <person name="Zhen C."/>
            <person name="Liu W."/>
        </authorList>
    </citation>
    <scope>NUCLEOTIDE SEQUENCE [LARGE SCALE GENOMIC DNA]</scope>
    <source>
        <strain evidence="8 9">S1-65</strain>
    </source>
</reference>
<dbReference type="SMART" id="SM00702">
    <property type="entry name" value="P4Hc"/>
    <property type="match status" value="1"/>
</dbReference>
<evidence type="ECO:0000256" key="6">
    <source>
        <dbReference type="ARBA" id="ARBA00023004"/>
    </source>
</evidence>